<dbReference type="CDD" id="cd07067">
    <property type="entry name" value="HP_PGM_like"/>
    <property type="match status" value="1"/>
</dbReference>
<dbReference type="Gene3D" id="3.40.50.1240">
    <property type="entry name" value="Phosphoglycerate mutase-like"/>
    <property type="match status" value="1"/>
</dbReference>
<evidence type="ECO:0000313" key="1">
    <source>
        <dbReference type="EMBL" id="TKB48140.1"/>
    </source>
</evidence>
<proteinExistence type="predicted"/>
<dbReference type="RefSeq" id="WP_136853834.1">
    <property type="nucleotide sequence ID" value="NZ_SWCI01000009.1"/>
</dbReference>
<comment type="caution">
    <text evidence="1">The sequence shown here is derived from an EMBL/GenBank/DDBJ whole genome shotgun (WGS) entry which is preliminary data.</text>
</comment>
<accession>A0A4U1BBY8</accession>
<gene>
    <name evidence="1" type="ORF">FCL40_13505</name>
</gene>
<sequence length="159" mass="17739">MELILLRHAKSSWASPVDGDWQRELSPRGRRALPKLVAQLGHWLQELDLIVSSDACRARLTAEAVSQAYPSAQLLVLPELYGASAEELYAQLERFLGRGGTQVWVGHNPAMEQLLGRWLTTELNKFPTAAMARLKLDAEGRLQGPIALWTPKWGESKLT</sequence>
<dbReference type="InterPro" id="IPR013078">
    <property type="entry name" value="His_Pase_superF_clade-1"/>
</dbReference>
<dbReference type="Proteomes" id="UP000305674">
    <property type="component" value="Unassembled WGS sequence"/>
</dbReference>
<evidence type="ECO:0000313" key="2">
    <source>
        <dbReference type="Proteomes" id="UP000305674"/>
    </source>
</evidence>
<keyword evidence="2" id="KW-1185">Reference proteome</keyword>
<name>A0A4U1BBY8_9GAMM</name>
<dbReference type="AlphaFoldDB" id="A0A4U1BBY8"/>
<dbReference type="SUPFAM" id="SSF53254">
    <property type="entry name" value="Phosphoglycerate mutase-like"/>
    <property type="match status" value="1"/>
</dbReference>
<dbReference type="Pfam" id="PF00300">
    <property type="entry name" value="His_Phos_1"/>
    <property type="match status" value="1"/>
</dbReference>
<protein>
    <submittedName>
        <fullName evidence="1">Histidine phosphatase family protein</fullName>
    </submittedName>
</protein>
<reference evidence="1 2" key="1">
    <citation type="submission" date="2019-04" db="EMBL/GenBank/DDBJ databases">
        <authorList>
            <person name="Hwang J.C."/>
        </authorList>
    </citation>
    <scope>NUCLEOTIDE SEQUENCE [LARGE SCALE GENOMIC DNA]</scope>
    <source>
        <strain evidence="1 2">IMCC35001</strain>
    </source>
</reference>
<dbReference type="EMBL" id="SWCI01000009">
    <property type="protein sequence ID" value="TKB48140.1"/>
    <property type="molecule type" value="Genomic_DNA"/>
</dbReference>
<organism evidence="1 2">
    <name type="scientific">Ferrimonas sediminicola</name>
    <dbReference type="NCBI Taxonomy" id="2569538"/>
    <lineage>
        <taxon>Bacteria</taxon>
        <taxon>Pseudomonadati</taxon>
        <taxon>Pseudomonadota</taxon>
        <taxon>Gammaproteobacteria</taxon>
        <taxon>Alteromonadales</taxon>
        <taxon>Ferrimonadaceae</taxon>
        <taxon>Ferrimonas</taxon>
    </lineage>
</organism>
<dbReference type="InterPro" id="IPR029033">
    <property type="entry name" value="His_PPase_superfam"/>
</dbReference>
<dbReference type="OrthoDB" id="9810154at2"/>